<feature type="compositionally biased region" description="Polar residues" evidence="3">
    <location>
        <begin position="255"/>
        <end position="273"/>
    </location>
</feature>
<evidence type="ECO:0000259" key="4">
    <source>
        <dbReference type="PROSITE" id="PS50031"/>
    </source>
</evidence>
<sequence length="665" mass="74663">MQNPENISNPHQALYEDLFCKLNPMGKEEIDSASIAAFLRTAKDVNMAQLSQIWEAVCESSGFVNRGFLNKLGIFMCFKLVATVQQGFQISPEILCNPSLEPPLFEIASGYNLLSRQQSTTSALAEENWAIGLNDLQKYEAIFNSLGPVDGRLSGNQCRPVLLNSQLPKGILAKIWDLADIDADGFLDKPEFCVALHLVYRSLQNDPMPERLPLALVPPEKRMLSRQMCPRSDDLPSTHPPPLAWSSRASSVASLNIQQQPSHSPPTTKNNIPKSLFERNVEEWRVEDLSQFELEFSDLDKDHDGFVGGNDVRDAFLKQVYFHSNLARIWAHVDVQKTGRLDLEQYAKCILLIRECQEGLTSKISMSIASPAPPMALTRRDSQISTNSGSGIRPLMPENPRVQELTASIESMQQKRRKAEEDLFQAEADLKVKNSEVKNLEIELLTLEATVKQLRVQRVEANKRLNDLDTRVAKLETVCSESQNRLEEEESRLQKTKADILQARENSSQDDIALEQIRAEAQKRNERLVGAKTALEQQNTKFVAFVDELTQLERKMACQETESGRLKEQIEQMRHILEGVEANDENSIKELLEKTFKESLTAANGLPLTGNTFMDPFKNSDPFMPSNISGTGPFESVGSDPFVSKSKEGETNTNNFANFAKFTNS</sequence>
<dbReference type="Proteomes" id="UP000887560">
    <property type="component" value="Unplaced"/>
</dbReference>
<dbReference type="InterPro" id="IPR011992">
    <property type="entry name" value="EF-hand-dom_pair"/>
</dbReference>
<dbReference type="PROSITE" id="PS00018">
    <property type="entry name" value="EF_HAND_1"/>
    <property type="match status" value="2"/>
</dbReference>
<dbReference type="AlphaFoldDB" id="A0A915NVW3"/>
<evidence type="ECO:0000259" key="5">
    <source>
        <dbReference type="PROSITE" id="PS50222"/>
    </source>
</evidence>
<dbReference type="PROSITE" id="PS50222">
    <property type="entry name" value="EF_HAND_2"/>
    <property type="match status" value="2"/>
</dbReference>
<dbReference type="PROSITE" id="PS50031">
    <property type="entry name" value="EH"/>
    <property type="match status" value="2"/>
</dbReference>
<dbReference type="Pfam" id="PF12763">
    <property type="entry name" value="EH"/>
    <property type="match status" value="2"/>
</dbReference>
<dbReference type="InterPro" id="IPR000261">
    <property type="entry name" value="EH_dom"/>
</dbReference>
<proteinExistence type="predicted"/>
<feature type="domain" description="EF-hand" evidence="5">
    <location>
        <begin position="287"/>
        <end position="322"/>
    </location>
</feature>
<accession>A0A915NVW3</accession>
<reference evidence="7" key="1">
    <citation type="submission" date="2022-11" db="UniProtKB">
        <authorList>
            <consortium name="WormBaseParasite"/>
        </authorList>
    </citation>
    <scope>IDENTIFICATION</scope>
</reference>
<dbReference type="GO" id="GO:0030132">
    <property type="term" value="C:clathrin coat of coated pit"/>
    <property type="evidence" value="ECO:0007669"/>
    <property type="project" value="TreeGrafter"/>
</dbReference>
<dbReference type="InterPro" id="IPR002048">
    <property type="entry name" value="EF_hand_dom"/>
</dbReference>
<organism evidence="6 7">
    <name type="scientific">Meloidogyne floridensis</name>
    <dbReference type="NCBI Taxonomy" id="298350"/>
    <lineage>
        <taxon>Eukaryota</taxon>
        <taxon>Metazoa</taxon>
        <taxon>Ecdysozoa</taxon>
        <taxon>Nematoda</taxon>
        <taxon>Chromadorea</taxon>
        <taxon>Rhabditida</taxon>
        <taxon>Tylenchina</taxon>
        <taxon>Tylenchomorpha</taxon>
        <taxon>Tylenchoidea</taxon>
        <taxon>Meloidogynidae</taxon>
        <taxon>Meloidogyninae</taxon>
        <taxon>Meloidogyne</taxon>
    </lineage>
</organism>
<dbReference type="GO" id="GO:0006897">
    <property type="term" value="P:endocytosis"/>
    <property type="evidence" value="ECO:0007669"/>
    <property type="project" value="TreeGrafter"/>
</dbReference>
<dbReference type="SUPFAM" id="SSF47473">
    <property type="entry name" value="EF-hand"/>
    <property type="match status" value="2"/>
</dbReference>
<feature type="domain" description="EH" evidence="4">
    <location>
        <begin position="288"/>
        <end position="379"/>
    </location>
</feature>
<dbReference type="PANTHER" id="PTHR11216:SF174">
    <property type="entry name" value="GH06923P"/>
    <property type="match status" value="1"/>
</dbReference>
<name>A0A915NVW3_9BILA</name>
<evidence type="ECO:0000256" key="1">
    <source>
        <dbReference type="ARBA" id="ARBA00022837"/>
    </source>
</evidence>
<dbReference type="Gene3D" id="1.10.238.10">
    <property type="entry name" value="EF-hand"/>
    <property type="match status" value="3"/>
</dbReference>
<dbReference type="WBParaSite" id="scf7180000422102.g8279">
    <property type="protein sequence ID" value="scf7180000422102.g8279"/>
    <property type="gene ID" value="scf7180000422102.g8279"/>
</dbReference>
<dbReference type="CDD" id="cd00052">
    <property type="entry name" value="EH"/>
    <property type="match status" value="1"/>
</dbReference>
<keyword evidence="1" id="KW-0106">Calcium</keyword>
<dbReference type="PANTHER" id="PTHR11216">
    <property type="entry name" value="EH DOMAIN"/>
    <property type="match status" value="1"/>
</dbReference>
<evidence type="ECO:0000256" key="3">
    <source>
        <dbReference type="SAM" id="MobiDB-lite"/>
    </source>
</evidence>
<dbReference type="SMART" id="SM00027">
    <property type="entry name" value="EH"/>
    <property type="match status" value="2"/>
</dbReference>
<dbReference type="GO" id="GO:0045296">
    <property type="term" value="F:cadherin binding"/>
    <property type="evidence" value="ECO:0007669"/>
    <property type="project" value="TreeGrafter"/>
</dbReference>
<keyword evidence="6" id="KW-1185">Reference proteome</keyword>
<feature type="domain" description="EF-hand" evidence="5">
    <location>
        <begin position="167"/>
        <end position="202"/>
    </location>
</feature>
<feature type="region of interest" description="Disordered" evidence="3">
    <location>
        <begin position="255"/>
        <end position="274"/>
    </location>
</feature>
<evidence type="ECO:0000256" key="2">
    <source>
        <dbReference type="SAM" id="Coils"/>
    </source>
</evidence>
<dbReference type="GO" id="GO:0005509">
    <property type="term" value="F:calcium ion binding"/>
    <property type="evidence" value="ECO:0007669"/>
    <property type="project" value="InterPro"/>
</dbReference>
<evidence type="ECO:0000313" key="6">
    <source>
        <dbReference type="Proteomes" id="UP000887560"/>
    </source>
</evidence>
<protein>
    <submittedName>
        <fullName evidence="7">Epidermal growth factor receptor substrate 15-like 1</fullName>
    </submittedName>
</protein>
<dbReference type="InterPro" id="IPR018247">
    <property type="entry name" value="EF_Hand_1_Ca_BS"/>
</dbReference>
<evidence type="ECO:0000313" key="7">
    <source>
        <dbReference type="WBParaSite" id="scf7180000422102.g8279"/>
    </source>
</evidence>
<dbReference type="GO" id="GO:0016197">
    <property type="term" value="P:endosomal transport"/>
    <property type="evidence" value="ECO:0007669"/>
    <property type="project" value="TreeGrafter"/>
</dbReference>
<feature type="coiled-coil region" evidence="2">
    <location>
        <begin position="402"/>
        <end position="583"/>
    </location>
</feature>
<dbReference type="SMART" id="SM00054">
    <property type="entry name" value="EFh"/>
    <property type="match status" value="3"/>
</dbReference>
<keyword evidence="2" id="KW-0175">Coiled coil</keyword>
<feature type="domain" description="EH" evidence="4">
    <location>
        <begin position="135"/>
        <end position="223"/>
    </location>
</feature>